<accession>A0ABW1ZVK9</accession>
<dbReference type="EMBL" id="JBHSWE010000001">
    <property type="protein sequence ID" value="MFC6669178.1"/>
    <property type="molecule type" value="Genomic_DNA"/>
</dbReference>
<keyword evidence="2 5" id="KW-0560">Oxidoreductase</keyword>
<evidence type="ECO:0000256" key="1">
    <source>
        <dbReference type="ARBA" id="ARBA00006484"/>
    </source>
</evidence>
<dbReference type="GO" id="GO:0016491">
    <property type="term" value="F:oxidoreductase activity"/>
    <property type="evidence" value="ECO:0007669"/>
    <property type="project" value="UniProtKB-KW"/>
</dbReference>
<dbReference type="Proteomes" id="UP001596422">
    <property type="component" value="Unassembled WGS sequence"/>
</dbReference>
<gene>
    <name evidence="5" type="ORF">ACFQDL_02925</name>
</gene>
<dbReference type="InterPro" id="IPR002347">
    <property type="entry name" value="SDR_fam"/>
</dbReference>
<evidence type="ECO:0000313" key="5">
    <source>
        <dbReference type="EMBL" id="MFC6669178.1"/>
    </source>
</evidence>
<name>A0ABW1ZVK9_9GAMM</name>
<organism evidence="5 6">
    <name type="scientific">Marinobacterium aestuariivivens</name>
    <dbReference type="NCBI Taxonomy" id="1698799"/>
    <lineage>
        <taxon>Bacteria</taxon>
        <taxon>Pseudomonadati</taxon>
        <taxon>Pseudomonadota</taxon>
        <taxon>Gammaproteobacteria</taxon>
        <taxon>Oceanospirillales</taxon>
        <taxon>Oceanospirillaceae</taxon>
        <taxon>Marinobacterium</taxon>
    </lineage>
</organism>
<feature type="domain" description="Ketoreductase" evidence="4">
    <location>
        <begin position="7"/>
        <end position="193"/>
    </location>
</feature>
<dbReference type="PRINTS" id="PR00080">
    <property type="entry name" value="SDRFAMILY"/>
</dbReference>
<dbReference type="InterPro" id="IPR020904">
    <property type="entry name" value="Sc_DH/Rdtase_CS"/>
</dbReference>
<dbReference type="SMART" id="SM00822">
    <property type="entry name" value="PKS_KR"/>
    <property type="match status" value="1"/>
</dbReference>
<keyword evidence="6" id="KW-1185">Reference proteome</keyword>
<evidence type="ECO:0000313" key="6">
    <source>
        <dbReference type="Proteomes" id="UP001596422"/>
    </source>
</evidence>
<dbReference type="InterPro" id="IPR057326">
    <property type="entry name" value="KR_dom"/>
</dbReference>
<protein>
    <submittedName>
        <fullName evidence="5">SDR family NAD(P)-dependent oxidoreductase</fullName>
        <ecNumber evidence="5">1.-.-.-</ecNumber>
    </submittedName>
</protein>
<evidence type="ECO:0000256" key="2">
    <source>
        <dbReference type="ARBA" id="ARBA00023002"/>
    </source>
</evidence>
<dbReference type="Gene3D" id="3.40.50.720">
    <property type="entry name" value="NAD(P)-binding Rossmann-like Domain"/>
    <property type="match status" value="1"/>
</dbReference>
<dbReference type="SUPFAM" id="SSF51735">
    <property type="entry name" value="NAD(P)-binding Rossmann-fold domains"/>
    <property type="match status" value="1"/>
</dbReference>
<evidence type="ECO:0000256" key="3">
    <source>
        <dbReference type="RuleBase" id="RU000363"/>
    </source>
</evidence>
<comment type="similarity">
    <text evidence="1 3">Belongs to the short-chain dehydrogenases/reductases (SDR) family.</text>
</comment>
<dbReference type="InterPro" id="IPR036291">
    <property type="entry name" value="NAD(P)-bd_dom_sf"/>
</dbReference>
<evidence type="ECO:0000259" key="4">
    <source>
        <dbReference type="SMART" id="SM00822"/>
    </source>
</evidence>
<dbReference type="RefSeq" id="WP_379907756.1">
    <property type="nucleotide sequence ID" value="NZ_JBHSWE010000001.1"/>
</dbReference>
<dbReference type="Pfam" id="PF00106">
    <property type="entry name" value="adh_short"/>
    <property type="match status" value="1"/>
</dbReference>
<dbReference type="EC" id="1.-.-.-" evidence="5"/>
<dbReference type="PANTHER" id="PTHR44196:SF1">
    <property type="entry name" value="DEHYDROGENASE_REDUCTASE SDR FAMILY MEMBER 7B"/>
    <property type="match status" value="1"/>
</dbReference>
<dbReference type="PRINTS" id="PR00081">
    <property type="entry name" value="GDHRDH"/>
</dbReference>
<comment type="caution">
    <text evidence="5">The sequence shown here is derived from an EMBL/GenBank/DDBJ whole genome shotgun (WGS) entry which is preliminary data.</text>
</comment>
<sequence>MPRPRWSTVWITGASRGIGEALALELARRGCTVAISARSVEDLERLAQTVRSGPLPGRLQPYPLDVTDSDACEAAFRRIEAELGPIDLCILNAGSHQPVELDDFSPLPFESLLRLNVLGVVNGVAAVLPVWRRRRCGQLAIVASVAGYRGLPTATAYGASKAALINFAEALRLDLEGSGIVLNLINPGFVRTPLTDRNPFPMPFLLEPDDAARRILRGLERGGFEIAFPRRFVIWLKLLRLLPYRLYFPLVRRITRP</sequence>
<proteinExistence type="inferred from homology"/>
<dbReference type="PROSITE" id="PS00061">
    <property type="entry name" value="ADH_SHORT"/>
    <property type="match status" value="1"/>
</dbReference>
<dbReference type="PANTHER" id="PTHR44196">
    <property type="entry name" value="DEHYDROGENASE/REDUCTASE SDR FAMILY MEMBER 7B"/>
    <property type="match status" value="1"/>
</dbReference>
<reference evidence="6" key="1">
    <citation type="journal article" date="2019" name="Int. J. Syst. Evol. Microbiol.">
        <title>The Global Catalogue of Microorganisms (GCM) 10K type strain sequencing project: providing services to taxonomists for standard genome sequencing and annotation.</title>
        <authorList>
            <consortium name="The Broad Institute Genomics Platform"/>
            <consortium name="The Broad Institute Genome Sequencing Center for Infectious Disease"/>
            <person name="Wu L."/>
            <person name="Ma J."/>
        </authorList>
    </citation>
    <scope>NUCLEOTIDE SEQUENCE [LARGE SCALE GENOMIC DNA]</scope>
    <source>
        <strain evidence="6">NBRC 111756</strain>
    </source>
</reference>